<dbReference type="Proteomes" id="UP000287166">
    <property type="component" value="Unassembled WGS sequence"/>
</dbReference>
<protein>
    <recommendedName>
        <fullName evidence="3">F-box domain-containing protein</fullName>
    </recommendedName>
</protein>
<dbReference type="RefSeq" id="XP_027617748.1">
    <property type="nucleotide sequence ID" value="XM_027761947.1"/>
</dbReference>
<evidence type="ECO:0008006" key="3">
    <source>
        <dbReference type="Google" id="ProtNLM"/>
    </source>
</evidence>
<sequence>MDLQQSTRPASVQSSPRSWGASWFSWFPCALRKCTSTRQVDVRRAIPTRSHSTRLPVELWIYIIDLLEDDVAALRALQLTCWDLLQFMCRDRYLVCDSRSCARLKLLVEFGMAQCIHSLTIRATSKSDTRSRWLNHTLLEVLKNLPAVVTVGLECVMDEPTYPRGHIRLDTVRAILLSFPAMETLHIEELGLRSGFPILVHLTWTLRPTVAPLRHPRWYSPFDTPIQLRDFKFKTCYPNRWGSSEEFARFYLLRWPFKFDLQSLEWNSNYGGQESQMVLAYLLRRSNALKHLHIGFPTCDTLRSGEDTDASSSPRTLNSSGFTHLVSLHLQYRFGSKRSPGAMRAWMPLILSRVNSKNLQELKIILGEESHYMSIDISRLLDWGAFDLQLARLCTVSPRLVTLFHVKPPCTKSKLVPLVTQSTDMIRTRLPHSRAAGAKVGLMYLEFVSEYYVSEDPIQTQWLL</sequence>
<organism evidence="1 2">
    <name type="scientific">Sparassis crispa</name>
    <dbReference type="NCBI Taxonomy" id="139825"/>
    <lineage>
        <taxon>Eukaryota</taxon>
        <taxon>Fungi</taxon>
        <taxon>Dikarya</taxon>
        <taxon>Basidiomycota</taxon>
        <taxon>Agaricomycotina</taxon>
        <taxon>Agaricomycetes</taxon>
        <taxon>Polyporales</taxon>
        <taxon>Sparassidaceae</taxon>
        <taxon>Sparassis</taxon>
    </lineage>
</organism>
<accession>A0A401GX78</accession>
<dbReference type="EMBL" id="BFAD01000010">
    <property type="protein sequence ID" value="GBE86835.1"/>
    <property type="molecule type" value="Genomic_DNA"/>
</dbReference>
<dbReference type="InParanoid" id="A0A401GX78"/>
<reference evidence="1 2" key="1">
    <citation type="journal article" date="2018" name="Sci. Rep.">
        <title>Genome sequence of the cauliflower mushroom Sparassis crispa (Hanabiratake) and its association with beneficial usage.</title>
        <authorList>
            <person name="Kiyama R."/>
            <person name="Furutani Y."/>
            <person name="Kawaguchi K."/>
            <person name="Nakanishi T."/>
        </authorList>
    </citation>
    <scope>NUCLEOTIDE SEQUENCE [LARGE SCALE GENOMIC DNA]</scope>
</reference>
<dbReference type="AlphaFoldDB" id="A0A401GX78"/>
<keyword evidence="2" id="KW-1185">Reference proteome</keyword>
<comment type="caution">
    <text evidence="1">The sequence shown here is derived from an EMBL/GenBank/DDBJ whole genome shotgun (WGS) entry which is preliminary data.</text>
</comment>
<dbReference type="GeneID" id="38783752"/>
<evidence type="ECO:0000313" key="1">
    <source>
        <dbReference type="EMBL" id="GBE86835.1"/>
    </source>
</evidence>
<gene>
    <name evidence="1" type="ORF">SCP_1000770</name>
</gene>
<evidence type="ECO:0000313" key="2">
    <source>
        <dbReference type="Proteomes" id="UP000287166"/>
    </source>
</evidence>
<name>A0A401GX78_9APHY</name>
<proteinExistence type="predicted"/>